<evidence type="ECO:0000256" key="2">
    <source>
        <dbReference type="ARBA" id="ARBA00022737"/>
    </source>
</evidence>
<dbReference type="InterPro" id="IPR003439">
    <property type="entry name" value="ABC_transporter-like_ATP-bd"/>
</dbReference>
<evidence type="ECO:0000256" key="3">
    <source>
        <dbReference type="ARBA" id="ARBA00022741"/>
    </source>
</evidence>
<dbReference type="CDD" id="cd03215">
    <property type="entry name" value="ABC_Carb_Monos_II"/>
    <property type="match status" value="1"/>
</dbReference>
<evidence type="ECO:0000256" key="4">
    <source>
        <dbReference type="ARBA" id="ARBA00022840"/>
    </source>
</evidence>
<dbReference type="InterPro" id="IPR017871">
    <property type="entry name" value="ABC_transporter-like_CS"/>
</dbReference>
<evidence type="ECO:0000313" key="6">
    <source>
        <dbReference type="EMBL" id="HIY65638.1"/>
    </source>
</evidence>
<dbReference type="PANTHER" id="PTHR43790">
    <property type="entry name" value="CARBOHYDRATE TRANSPORT ATP-BINDING PROTEIN MG119-RELATED"/>
    <property type="match status" value="1"/>
</dbReference>
<dbReference type="PANTHER" id="PTHR43790:SF9">
    <property type="entry name" value="GALACTOFURANOSE TRANSPORTER ATP-BINDING PROTEIN YTFR"/>
    <property type="match status" value="1"/>
</dbReference>
<accession>A0A9D1YUN5</accession>
<dbReference type="GO" id="GO:0005524">
    <property type="term" value="F:ATP binding"/>
    <property type="evidence" value="ECO:0007669"/>
    <property type="project" value="UniProtKB-KW"/>
</dbReference>
<keyword evidence="2" id="KW-0677">Repeat</keyword>
<keyword evidence="3" id="KW-0547">Nucleotide-binding</keyword>
<proteinExistence type="predicted"/>
<name>A0A9D1YUN5_9MICO</name>
<reference evidence="6" key="1">
    <citation type="journal article" date="2021" name="PeerJ">
        <title>Extensive microbial diversity within the chicken gut microbiome revealed by metagenomics and culture.</title>
        <authorList>
            <person name="Gilroy R."/>
            <person name="Ravi A."/>
            <person name="Getino M."/>
            <person name="Pursley I."/>
            <person name="Horton D.L."/>
            <person name="Alikhan N.F."/>
            <person name="Baker D."/>
            <person name="Gharbi K."/>
            <person name="Hall N."/>
            <person name="Watson M."/>
            <person name="Adriaenssens E.M."/>
            <person name="Foster-Nyarko E."/>
            <person name="Jarju S."/>
            <person name="Secka A."/>
            <person name="Antonio M."/>
            <person name="Oren A."/>
            <person name="Chaudhuri R.R."/>
            <person name="La Ragione R."/>
            <person name="Hildebrand F."/>
            <person name="Pallen M.J."/>
        </authorList>
    </citation>
    <scope>NUCLEOTIDE SEQUENCE</scope>
    <source>
        <strain evidence="6">ChiGjej1B1-98</strain>
    </source>
</reference>
<dbReference type="InterPro" id="IPR050107">
    <property type="entry name" value="ABC_carbohydrate_import_ATPase"/>
</dbReference>
<evidence type="ECO:0000256" key="1">
    <source>
        <dbReference type="ARBA" id="ARBA00022448"/>
    </source>
</evidence>
<sequence length="435" mass="46485">MYSADAGRVETTPGSELHFIHQDLALIGQLTAAENLALARGAGAAAFAPYGDRSRGDRARELIARFGPEFDVDIPVQALSPAQRAIVAISRARDGWIHSANVLFLDEPTESLHKNEVEVLFEAVRKLAAEGTGIVFVSHRLDEMLALSHRVVVLRDGRKVADGKVADIDESRLVHLIAAAEVEAEHRREAAEPGEVALDVRGLSGSNVANFGLRVRAGEVVGIAGVLGSGRETVPALLYGAVESEAERFRIAGKPYERRSPAESLRRGIVFAPADRAALGTVREMSARENLTLPHLQLVRGRFGHISPGAERARTAAVLNDFDVKPRNTEQRIALFSGGNQQKIVIARSLHNDPRLLLFDEPTQGVDVGAKASIYSAIARGAADGAAVVVSSSDAKELLAICDRVIVMRDGSAAASFEGDDLTEQQLIAAGYGLP</sequence>
<dbReference type="PROSITE" id="PS50893">
    <property type="entry name" value="ABC_TRANSPORTER_2"/>
    <property type="match status" value="1"/>
</dbReference>
<evidence type="ECO:0000259" key="5">
    <source>
        <dbReference type="PROSITE" id="PS50893"/>
    </source>
</evidence>
<dbReference type="SUPFAM" id="SSF52540">
    <property type="entry name" value="P-loop containing nucleoside triphosphate hydrolases"/>
    <property type="match status" value="2"/>
</dbReference>
<protein>
    <submittedName>
        <fullName evidence="6">Sugar ABC transporter ATP-binding protein</fullName>
    </submittedName>
</protein>
<dbReference type="InterPro" id="IPR027417">
    <property type="entry name" value="P-loop_NTPase"/>
</dbReference>
<dbReference type="AlphaFoldDB" id="A0A9D1YUN5"/>
<feature type="domain" description="ABC transporter" evidence="5">
    <location>
        <begin position="191"/>
        <end position="435"/>
    </location>
</feature>
<dbReference type="Gene3D" id="3.40.50.300">
    <property type="entry name" value="P-loop containing nucleotide triphosphate hydrolases"/>
    <property type="match status" value="2"/>
</dbReference>
<evidence type="ECO:0000313" key="7">
    <source>
        <dbReference type="Proteomes" id="UP000824005"/>
    </source>
</evidence>
<organism evidence="6 7">
    <name type="scientific">Candidatus Agrococcus pullicola</name>
    <dbReference type="NCBI Taxonomy" id="2838429"/>
    <lineage>
        <taxon>Bacteria</taxon>
        <taxon>Bacillati</taxon>
        <taxon>Actinomycetota</taxon>
        <taxon>Actinomycetes</taxon>
        <taxon>Micrococcales</taxon>
        <taxon>Microbacteriaceae</taxon>
        <taxon>Agrococcus</taxon>
    </lineage>
</organism>
<dbReference type="Pfam" id="PF00005">
    <property type="entry name" value="ABC_tran"/>
    <property type="match status" value="1"/>
</dbReference>
<comment type="caution">
    <text evidence="6">The sequence shown here is derived from an EMBL/GenBank/DDBJ whole genome shotgun (WGS) entry which is preliminary data.</text>
</comment>
<dbReference type="PROSITE" id="PS00211">
    <property type="entry name" value="ABC_TRANSPORTER_1"/>
    <property type="match status" value="1"/>
</dbReference>
<dbReference type="Proteomes" id="UP000824005">
    <property type="component" value="Unassembled WGS sequence"/>
</dbReference>
<reference evidence="6" key="2">
    <citation type="submission" date="2021-04" db="EMBL/GenBank/DDBJ databases">
        <authorList>
            <person name="Gilroy R."/>
        </authorList>
    </citation>
    <scope>NUCLEOTIDE SEQUENCE</scope>
    <source>
        <strain evidence="6">ChiGjej1B1-98</strain>
    </source>
</reference>
<dbReference type="GO" id="GO:0016887">
    <property type="term" value="F:ATP hydrolysis activity"/>
    <property type="evidence" value="ECO:0007669"/>
    <property type="project" value="InterPro"/>
</dbReference>
<keyword evidence="1" id="KW-0813">Transport</keyword>
<gene>
    <name evidence="6" type="ORF">H9830_05105</name>
</gene>
<dbReference type="EMBL" id="DXDC01000150">
    <property type="protein sequence ID" value="HIY65638.1"/>
    <property type="molecule type" value="Genomic_DNA"/>
</dbReference>
<keyword evidence="4 6" id="KW-0067">ATP-binding</keyword>